<dbReference type="Proteomes" id="UP000007832">
    <property type="component" value="Unassembled WGS sequence"/>
</dbReference>
<comment type="caution">
    <text evidence="2">The sequence shown here is derived from an EMBL/GenBank/DDBJ whole genome shotgun (WGS) entry which is preliminary data.</text>
</comment>
<protein>
    <recommendedName>
        <fullName evidence="4">DUF4192 domain-containing protein</fullName>
    </recommendedName>
</protein>
<proteinExistence type="predicted"/>
<evidence type="ECO:0000313" key="3">
    <source>
        <dbReference type="Proteomes" id="UP000007832"/>
    </source>
</evidence>
<name>F9NTX4_9ACTN</name>
<feature type="compositionally biased region" description="Low complexity" evidence="1">
    <location>
        <begin position="14"/>
        <end position="23"/>
    </location>
</feature>
<accession>F9NTX4</accession>
<dbReference type="EMBL" id="AFUN01000007">
    <property type="protein sequence ID" value="EGR97816.1"/>
    <property type="molecule type" value="Genomic_DNA"/>
</dbReference>
<gene>
    <name evidence="2" type="ORF">HMPREF1162_0499</name>
</gene>
<evidence type="ECO:0000313" key="2">
    <source>
        <dbReference type="EMBL" id="EGR97816.1"/>
    </source>
</evidence>
<dbReference type="PATRIC" id="fig|1051006.4.peg.618"/>
<dbReference type="STRING" id="1574624.GCA_001642025_00326"/>
<dbReference type="AlphaFoldDB" id="F9NTX4"/>
<dbReference type="InterPro" id="IPR025447">
    <property type="entry name" value="DUF4192"/>
</dbReference>
<organism evidence="2 3">
    <name type="scientific">[Propionibacterium] namnetense SK182B-JCVI</name>
    <dbReference type="NCBI Taxonomy" id="1051006"/>
    <lineage>
        <taxon>Bacteria</taxon>
        <taxon>Bacillati</taxon>
        <taxon>Actinomycetota</taxon>
        <taxon>Actinomycetes</taxon>
        <taxon>Propionibacteriales</taxon>
        <taxon>Propionibacteriaceae</taxon>
        <taxon>Cutibacterium</taxon>
    </lineage>
</organism>
<sequence length="361" mass="38800">MLSTDSKLLGEFGGVETTTGGMTALHSSTTGDRDPLTVRTVEEAVTLAPYLLGFQPTESLLIIVADDGAACQGFVARVDLDDLKSALAMDAFASRVGPLAGRGRTVVLAFSEDQDRGMAALASAIQAMKGMNIGDAAWTDGEYWRSIFCDEQGCGENHHFAPDPTIAAEAVYRGLTVLPSRTSLVKTLSGPGRVCDPDTRRFLANSRRRLSRKDDDAVAARCRVLFESDDEINDAVVTELAVAVQRPDVARRLWVSMERADASRWLTIWSRAVEIIPDRMAPAPLSLCGLAGWLNGDGAVAAVCARRCEFMVGTADLPAALAAIVDAFVPPKLWDVMEHDPTVIAHPLLEEQMGEKLNLSA</sequence>
<dbReference type="eggNOG" id="ENOG5031GJC">
    <property type="taxonomic scope" value="Bacteria"/>
</dbReference>
<reference evidence="2 3" key="1">
    <citation type="submission" date="2011-07" db="EMBL/GenBank/DDBJ databases">
        <title>Genome Sequence of Propionibacterium acnes SK182B-JCVI.</title>
        <authorList>
            <person name="Durkin A.S."/>
            <person name="Madupu R."/>
            <person name="Hostetler J."/>
            <person name="Radune D."/>
            <person name="Torralba M."/>
            <person name="Methe B."/>
            <person name="Sutton G."/>
            <person name="Strausberg R.L."/>
            <person name="Nelson K.E."/>
        </authorList>
    </citation>
    <scope>NUCLEOTIDE SEQUENCE [LARGE SCALE GENOMIC DNA]</scope>
    <source>
        <strain evidence="2 3">SK182B-JCVI</strain>
    </source>
</reference>
<evidence type="ECO:0008006" key="4">
    <source>
        <dbReference type="Google" id="ProtNLM"/>
    </source>
</evidence>
<evidence type="ECO:0000256" key="1">
    <source>
        <dbReference type="SAM" id="MobiDB-lite"/>
    </source>
</evidence>
<dbReference type="Pfam" id="PF13830">
    <property type="entry name" value="DUF4192"/>
    <property type="match status" value="1"/>
</dbReference>
<feature type="region of interest" description="Disordered" evidence="1">
    <location>
        <begin position="1"/>
        <end position="33"/>
    </location>
</feature>